<sequence>MPYLEDGETWSADINVAEEGMAENRPGHKRFSAYKLPAWAKHPLTHPFNGVIVTAKDYMYTAGDGFVNPLGWSIAHVACKYGDVPMLEMCTAEELSRPSSMGDRPAHYAVMYGTSWCLQKLVELGADTVSANNAGDTPEHKIWKMKELHGQEQEWIFMALKGELNEKNSVKAQEYNLVKRRAMGNDAVVTERLDKDLLKQRKYLFGTGDYEPPFPVPQELRQRLDLPLSKVEKLVKKEPPLPVALLFPGQGSQYVGMLKDVMDRPAIKQYLDKAESILGWDVREICLKGPEEKLNDTKYCQPIMFLAGLAAVEVLRETKPEVVDRPFCTAGLSLGEYTAIIAAGVLPFEEGLKLVQLRAEAMQDAATRVPQAMCSVAGLDRAKVDQLCLEAKAADPSPDAQCQVANFLFPSGFTCAGTKVAVDELCKRATAAKALQARLIKTSGAFHTPLMAPAQEQLSRAIDAASQKMSPPRCGIYFNVNGKRVKEGSDPATFVELMKLQLTNEVLWEPTIRAMIMDGVKDFYEVGPLKQLKSMLKRIDADAFKRTENVSV</sequence>
<dbReference type="EMBL" id="CAXAMN010022596">
    <property type="protein sequence ID" value="CAK9071271.1"/>
    <property type="molecule type" value="Genomic_DNA"/>
</dbReference>
<dbReference type="InterPro" id="IPR052760">
    <property type="entry name" value="Mitochondrial_malonyltrans"/>
</dbReference>
<dbReference type="Pfam" id="PF00698">
    <property type="entry name" value="Acyl_transf_1"/>
    <property type="match status" value="1"/>
</dbReference>
<dbReference type="SMART" id="SM00827">
    <property type="entry name" value="PKS_AT"/>
    <property type="match status" value="1"/>
</dbReference>
<proteinExistence type="predicted"/>
<name>A0ABP0P686_9DINO</name>
<dbReference type="InterPro" id="IPR016035">
    <property type="entry name" value="Acyl_Trfase/lysoPLipase"/>
</dbReference>
<evidence type="ECO:0000259" key="2">
    <source>
        <dbReference type="SMART" id="SM00827"/>
    </source>
</evidence>
<dbReference type="SUPFAM" id="SSF48403">
    <property type="entry name" value="Ankyrin repeat"/>
    <property type="match status" value="1"/>
</dbReference>
<dbReference type="InterPro" id="IPR014043">
    <property type="entry name" value="Acyl_transferase_dom"/>
</dbReference>
<organism evidence="3 4">
    <name type="scientific">Durusdinium trenchii</name>
    <dbReference type="NCBI Taxonomy" id="1381693"/>
    <lineage>
        <taxon>Eukaryota</taxon>
        <taxon>Sar</taxon>
        <taxon>Alveolata</taxon>
        <taxon>Dinophyceae</taxon>
        <taxon>Suessiales</taxon>
        <taxon>Symbiodiniaceae</taxon>
        <taxon>Durusdinium</taxon>
    </lineage>
</organism>
<dbReference type="Gene3D" id="3.40.366.10">
    <property type="entry name" value="Malonyl-Coenzyme A Acyl Carrier Protein, domain 2"/>
    <property type="match status" value="1"/>
</dbReference>
<dbReference type="Proteomes" id="UP001642484">
    <property type="component" value="Unassembled WGS sequence"/>
</dbReference>
<dbReference type="SUPFAM" id="SSF52151">
    <property type="entry name" value="FabD/lysophospholipase-like"/>
    <property type="match status" value="1"/>
</dbReference>
<feature type="repeat" description="ANK" evidence="1">
    <location>
        <begin position="101"/>
        <end position="133"/>
    </location>
</feature>
<accession>A0ABP0P686</accession>
<evidence type="ECO:0000313" key="4">
    <source>
        <dbReference type="Proteomes" id="UP001642484"/>
    </source>
</evidence>
<dbReference type="InterPro" id="IPR016036">
    <property type="entry name" value="Malonyl_transacylase_ACP-bd"/>
</dbReference>
<dbReference type="InterPro" id="IPR002110">
    <property type="entry name" value="Ankyrin_rpt"/>
</dbReference>
<dbReference type="InterPro" id="IPR036770">
    <property type="entry name" value="Ankyrin_rpt-contain_sf"/>
</dbReference>
<dbReference type="PANTHER" id="PTHR47170:SF2">
    <property type="entry name" value="MALONYL-COA:ACP TRANSACYLASE (MAT) DOMAIN-CONTAINING PROTEIN"/>
    <property type="match status" value="1"/>
</dbReference>
<dbReference type="SUPFAM" id="SSF55048">
    <property type="entry name" value="Probable ACP-binding domain of malonyl-CoA ACP transacylase"/>
    <property type="match status" value="1"/>
</dbReference>
<dbReference type="Gene3D" id="3.30.70.250">
    <property type="entry name" value="Malonyl-CoA ACP transacylase, ACP-binding"/>
    <property type="match status" value="1"/>
</dbReference>
<dbReference type="Gene3D" id="1.25.40.20">
    <property type="entry name" value="Ankyrin repeat-containing domain"/>
    <property type="match status" value="1"/>
</dbReference>
<dbReference type="InterPro" id="IPR001227">
    <property type="entry name" value="Ac_transferase_dom_sf"/>
</dbReference>
<protein>
    <recommendedName>
        <fullName evidence="2">Malonyl-CoA:ACP transacylase (MAT) domain-containing protein</fullName>
    </recommendedName>
</protein>
<dbReference type="PROSITE" id="PS50088">
    <property type="entry name" value="ANK_REPEAT"/>
    <property type="match status" value="1"/>
</dbReference>
<evidence type="ECO:0000313" key="3">
    <source>
        <dbReference type="EMBL" id="CAK9071271.1"/>
    </source>
</evidence>
<dbReference type="PANTHER" id="PTHR47170">
    <property type="entry name" value="MALONYL-COA ACP TRANSACYLASE, ACP-BINDING"/>
    <property type="match status" value="1"/>
</dbReference>
<keyword evidence="4" id="KW-1185">Reference proteome</keyword>
<feature type="domain" description="Malonyl-CoA:ACP transacylase (MAT)" evidence="2">
    <location>
        <begin position="246"/>
        <end position="546"/>
    </location>
</feature>
<reference evidence="3 4" key="1">
    <citation type="submission" date="2024-02" db="EMBL/GenBank/DDBJ databases">
        <authorList>
            <person name="Chen Y."/>
            <person name="Shah S."/>
            <person name="Dougan E. K."/>
            <person name="Thang M."/>
            <person name="Chan C."/>
        </authorList>
    </citation>
    <scope>NUCLEOTIDE SEQUENCE [LARGE SCALE GENOMIC DNA]</scope>
</reference>
<comment type="caution">
    <text evidence="3">The sequence shown here is derived from an EMBL/GenBank/DDBJ whole genome shotgun (WGS) entry which is preliminary data.</text>
</comment>
<gene>
    <name evidence="3" type="ORF">CCMP2556_LOCUS35038</name>
</gene>
<evidence type="ECO:0000256" key="1">
    <source>
        <dbReference type="PROSITE-ProRule" id="PRU00023"/>
    </source>
</evidence>
<dbReference type="GO" id="GO:0016746">
    <property type="term" value="F:acyltransferase activity"/>
    <property type="evidence" value="ECO:0007669"/>
    <property type="project" value="UniProtKB-KW"/>
</dbReference>
<keyword evidence="1" id="KW-0040">ANK repeat</keyword>